<proteinExistence type="predicted"/>
<accession>A0ABV1GZ94</accession>
<organism evidence="1 2">
    <name type="scientific">Alistipes intestinihominis</name>
    <dbReference type="NCBI Taxonomy" id="3133172"/>
    <lineage>
        <taxon>Bacteria</taxon>
        <taxon>Pseudomonadati</taxon>
        <taxon>Bacteroidota</taxon>
        <taxon>Bacteroidia</taxon>
        <taxon>Bacteroidales</taxon>
        <taxon>Rikenellaceae</taxon>
        <taxon>Alistipes</taxon>
    </lineage>
</organism>
<keyword evidence="2" id="KW-1185">Reference proteome</keyword>
<protein>
    <recommendedName>
        <fullName evidence="3">DUF3868 domain-containing protein</fullName>
    </recommendedName>
</protein>
<dbReference type="EMBL" id="JBBMFL010000015">
    <property type="protein sequence ID" value="MEQ2545715.1"/>
    <property type="molecule type" value="Genomic_DNA"/>
</dbReference>
<gene>
    <name evidence="1" type="ORF">WMO46_12250</name>
</gene>
<evidence type="ECO:0008006" key="3">
    <source>
        <dbReference type="Google" id="ProtNLM"/>
    </source>
</evidence>
<evidence type="ECO:0000313" key="1">
    <source>
        <dbReference type="EMBL" id="MEQ2545715.1"/>
    </source>
</evidence>
<reference evidence="1 2" key="1">
    <citation type="submission" date="2024-03" db="EMBL/GenBank/DDBJ databases">
        <title>Human intestinal bacterial collection.</title>
        <authorList>
            <person name="Pauvert C."/>
            <person name="Hitch T.C.A."/>
            <person name="Clavel T."/>
        </authorList>
    </citation>
    <scope>NUCLEOTIDE SEQUENCE [LARGE SCALE GENOMIC DNA]</scope>
    <source>
        <strain evidence="1 2">CLA-KB-H122</strain>
    </source>
</reference>
<comment type="caution">
    <text evidence="1">The sequence shown here is derived from an EMBL/GenBank/DDBJ whole genome shotgun (WGS) entry which is preliminary data.</text>
</comment>
<name>A0ABV1GZ94_9BACT</name>
<sequence length="174" mass="19526">MTKLGLLAAFCAVGGVLTASGQNIRSHYVSKAESDGVIYHTFPVTLFESREAGDLTFDITYKEHRGGRATINFTCRMAQAVPADSVRFVSGRVVLAGPVEKLYLEPEKKGWKHRYTFDADGSLLCGFFDEGAEPEVTLYAGERPYVYRAKRSAWRSYAPIGYKIFEMIHVNERR</sequence>
<dbReference type="GeneID" id="78180515"/>
<evidence type="ECO:0000313" key="2">
    <source>
        <dbReference type="Proteomes" id="UP001460202"/>
    </source>
</evidence>
<dbReference type="Proteomes" id="UP001460202">
    <property type="component" value="Unassembled WGS sequence"/>
</dbReference>
<dbReference type="RefSeq" id="WP_242493192.1">
    <property type="nucleotide sequence ID" value="NZ_JBBMFL010000015.1"/>
</dbReference>